<dbReference type="Gene3D" id="3.40.50.300">
    <property type="entry name" value="P-loop containing nucleotide triphosphate hydrolases"/>
    <property type="match status" value="1"/>
</dbReference>
<dbReference type="InterPro" id="IPR052754">
    <property type="entry name" value="NTPase_KAP_P-loop"/>
</dbReference>
<protein>
    <submittedName>
        <fullName evidence="2">KAP family NTPase</fullName>
    </submittedName>
</protein>
<organism evidence="2 3">
    <name type="scientific">Methanospirillum purgamenti</name>
    <dbReference type="NCBI Taxonomy" id="2834276"/>
    <lineage>
        <taxon>Archaea</taxon>
        <taxon>Methanobacteriati</taxon>
        <taxon>Methanobacteriota</taxon>
        <taxon>Stenosarchaea group</taxon>
        <taxon>Methanomicrobia</taxon>
        <taxon>Methanomicrobiales</taxon>
        <taxon>Methanospirillaceae</taxon>
        <taxon>Methanospirillum</taxon>
    </lineage>
</organism>
<evidence type="ECO:0000259" key="1">
    <source>
        <dbReference type="Pfam" id="PF07693"/>
    </source>
</evidence>
<evidence type="ECO:0000313" key="2">
    <source>
        <dbReference type="EMBL" id="QVV87918.1"/>
    </source>
</evidence>
<keyword evidence="3" id="KW-1185">Reference proteome</keyword>
<gene>
    <name evidence="2" type="ORF">KHC33_11275</name>
</gene>
<dbReference type="AlphaFoldDB" id="A0A8E7AZZ6"/>
<name>A0A8E7AZZ6_9EURY</name>
<dbReference type="PANTHER" id="PTHR22674">
    <property type="entry name" value="NTPASE, KAP FAMILY P-LOOP DOMAIN-CONTAINING 1"/>
    <property type="match status" value="1"/>
</dbReference>
<sequence length="555" mass="64773">MTDQALGEGNDLENDGLDFSTYASVLANAALETPGPFTIGIFGEWGTGKTSLMRMIMNNLNTKNDNYNQVTVWFNAWRYENEEHPIIPLIIIIIKELEKNIKNNSKFENYILNLITSLQTIANGLSIKSTLKIPFLGELEAIYCHKDKIEREKELTSDSLQDQCVYFQLFETLSTIKFDDDFKIIVFIDDLDRCFPNQAIKLLESIKLVLSQSGFIFFLGVAKNIIEGYLEHRNITEFGIEKHHGQLYLDKIIQLPFHIPSHRVRMDKFSENILNRIDHTLKNEIKEILPIVHPTLGNNPRTIVRFINNLLIDNAIYTELFSENSEPQIFINYFAVNRCFQLRWSNIFTKLAPNDKWCEGVQKYLHSGEESPELASNSQYLNIAKFIFEDDELKLLLSSKSGTYWLINHEKRHASIEFLEIFRKEERIIENLIKNDILITCDKSDIGIANKFGNYLFEKNNLNRVMVYDVSFDKYKLGVFIIGRGFLHNLQNRQLLEKAFQKENSIYHYLYFILDEVPKDQIPKGLLQRGTYIDLNKVEDPKYMDQLFHNWSNIL</sequence>
<dbReference type="Proteomes" id="UP000680656">
    <property type="component" value="Chromosome"/>
</dbReference>
<dbReference type="RefSeq" id="WP_214418736.1">
    <property type="nucleotide sequence ID" value="NZ_CP075546.1"/>
</dbReference>
<evidence type="ECO:0000313" key="3">
    <source>
        <dbReference type="Proteomes" id="UP000680656"/>
    </source>
</evidence>
<proteinExistence type="predicted"/>
<dbReference type="Pfam" id="PF07693">
    <property type="entry name" value="KAP_NTPase"/>
    <property type="match status" value="1"/>
</dbReference>
<accession>A0A8E7AZZ6</accession>
<dbReference type="InterPro" id="IPR027417">
    <property type="entry name" value="P-loop_NTPase"/>
</dbReference>
<feature type="domain" description="KAP NTPase" evidence="1">
    <location>
        <begin position="21"/>
        <end position="312"/>
    </location>
</feature>
<dbReference type="KEGG" id="mrtj:KHC33_11275"/>
<dbReference type="PANTHER" id="PTHR22674:SF6">
    <property type="entry name" value="NTPASE KAP FAMILY P-LOOP DOMAIN-CONTAINING PROTEIN 1"/>
    <property type="match status" value="1"/>
</dbReference>
<dbReference type="InterPro" id="IPR011646">
    <property type="entry name" value="KAP_P-loop"/>
</dbReference>
<dbReference type="SUPFAM" id="SSF52540">
    <property type="entry name" value="P-loop containing nucleoside triphosphate hydrolases"/>
    <property type="match status" value="1"/>
</dbReference>
<dbReference type="EMBL" id="CP075546">
    <property type="protein sequence ID" value="QVV87918.1"/>
    <property type="molecule type" value="Genomic_DNA"/>
</dbReference>
<reference evidence="2 3" key="1">
    <citation type="submission" date="2021-05" db="EMBL/GenBank/DDBJ databases">
        <title>A novel Methanospirillum isolate from a pyrite-forming mixed culture.</title>
        <authorList>
            <person name="Bunk B."/>
            <person name="Sproer C."/>
            <person name="Spring S."/>
            <person name="Pester M."/>
        </authorList>
    </citation>
    <scope>NUCLEOTIDE SEQUENCE [LARGE SCALE GENOMIC DNA]</scope>
    <source>
        <strain evidence="2 3">J.3.6.1-F.2.7.3</strain>
    </source>
</reference>
<dbReference type="GeneID" id="65097773"/>